<protein>
    <recommendedName>
        <fullName evidence="5 13">Pantothenate synthetase</fullName>
        <shortName evidence="13">PS</shortName>
        <ecNumber evidence="4 13">6.3.2.1</ecNumber>
    </recommendedName>
    <alternativeName>
        <fullName evidence="13">Pantoate--beta-alanine ligase</fullName>
    </alternativeName>
    <alternativeName>
        <fullName evidence="13">Pantoate-activating enzyme</fullName>
    </alternativeName>
</protein>
<dbReference type="InterPro" id="IPR014729">
    <property type="entry name" value="Rossmann-like_a/b/a_fold"/>
</dbReference>
<dbReference type="EMBL" id="CABFPH010000020">
    <property type="protein sequence ID" value="VUD71287.1"/>
    <property type="molecule type" value="Genomic_DNA"/>
</dbReference>
<dbReference type="GO" id="GO:0015940">
    <property type="term" value="P:pantothenate biosynthetic process"/>
    <property type="evidence" value="ECO:0007669"/>
    <property type="project" value="UniProtKB-UniRule"/>
</dbReference>
<dbReference type="InterPro" id="IPR003721">
    <property type="entry name" value="Pantoate_ligase"/>
</dbReference>
<dbReference type="CDD" id="cd00560">
    <property type="entry name" value="PanC"/>
    <property type="match status" value="1"/>
</dbReference>
<evidence type="ECO:0000256" key="8">
    <source>
        <dbReference type="ARBA" id="ARBA00022655"/>
    </source>
</evidence>
<dbReference type="Pfam" id="PF02569">
    <property type="entry name" value="Pantoate_ligase"/>
    <property type="match status" value="1"/>
</dbReference>
<dbReference type="PANTHER" id="PTHR21299">
    <property type="entry name" value="CYTIDYLATE KINASE/PANTOATE-BETA-ALANINE LIGASE"/>
    <property type="match status" value="1"/>
</dbReference>
<comment type="miscellaneous">
    <text evidence="13">The reaction proceeds by a bi uni uni bi ping pong mechanism.</text>
</comment>
<dbReference type="PANTHER" id="PTHR21299:SF1">
    <property type="entry name" value="PANTOATE--BETA-ALANINE LIGASE"/>
    <property type="match status" value="1"/>
</dbReference>
<evidence type="ECO:0000256" key="2">
    <source>
        <dbReference type="ARBA" id="ARBA00004990"/>
    </source>
</evidence>
<evidence type="ECO:0000256" key="13">
    <source>
        <dbReference type="HAMAP-Rule" id="MF_00158"/>
    </source>
</evidence>
<feature type="binding site" evidence="13">
    <location>
        <position position="69"/>
    </location>
    <ligand>
        <name>(R)-pantoate</name>
        <dbReference type="ChEBI" id="CHEBI:15980"/>
    </ligand>
</feature>
<keyword evidence="7 13" id="KW-0436">Ligase</keyword>
<organism evidence="14 15">
    <name type="scientific">Methylobacterium symbioticum</name>
    <dbReference type="NCBI Taxonomy" id="2584084"/>
    <lineage>
        <taxon>Bacteria</taxon>
        <taxon>Pseudomonadati</taxon>
        <taxon>Pseudomonadota</taxon>
        <taxon>Alphaproteobacteria</taxon>
        <taxon>Hyphomicrobiales</taxon>
        <taxon>Methylobacteriaceae</taxon>
        <taxon>Methylobacterium</taxon>
    </lineage>
</organism>
<evidence type="ECO:0000256" key="11">
    <source>
        <dbReference type="ARBA" id="ARBA00048258"/>
    </source>
</evidence>
<keyword evidence="9 13" id="KW-0547">Nucleotide-binding</keyword>
<keyword evidence="8 13" id="KW-0566">Pantothenate biosynthesis</keyword>
<dbReference type="GO" id="GO:0004592">
    <property type="term" value="F:pantoate-beta-alanine ligase activity"/>
    <property type="evidence" value="ECO:0007669"/>
    <property type="project" value="UniProtKB-UniRule"/>
</dbReference>
<dbReference type="GO" id="GO:0005524">
    <property type="term" value="F:ATP binding"/>
    <property type="evidence" value="ECO:0007669"/>
    <property type="project" value="UniProtKB-KW"/>
</dbReference>
<dbReference type="GO" id="GO:0005829">
    <property type="term" value="C:cytosol"/>
    <property type="evidence" value="ECO:0007669"/>
    <property type="project" value="TreeGrafter"/>
</dbReference>
<comment type="similarity">
    <text evidence="3 13">Belongs to the pantothenate synthetase family.</text>
</comment>
<dbReference type="InterPro" id="IPR042176">
    <property type="entry name" value="Pantoate_ligase_C"/>
</dbReference>
<dbReference type="Proteomes" id="UP000410984">
    <property type="component" value="Unassembled WGS sequence"/>
</dbReference>
<feature type="active site" description="Proton donor" evidence="13">
    <location>
        <position position="46"/>
    </location>
</feature>
<evidence type="ECO:0000256" key="12">
    <source>
        <dbReference type="ARBA" id="ARBA00055042"/>
    </source>
</evidence>
<evidence type="ECO:0000256" key="7">
    <source>
        <dbReference type="ARBA" id="ARBA00022598"/>
    </source>
</evidence>
<dbReference type="UniPathway" id="UPA00028">
    <property type="reaction ID" value="UER00005"/>
</dbReference>
<feature type="binding site" evidence="13">
    <location>
        <begin position="155"/>
        <end position="158"/>
    </location>
    <ligand>
        <name>ATP</name>
        <dbReference type="ChEBI" id="CHEBI:30616"/>
    </ligand>
</feature>
<evidence type="ECO:0000256" key="6">
    <source>
        <dbReference type="ARBA" id="ARBA00022490"/>
    </source>
</evidence>
<evidence type="ECO:0000313" key="15">
    <source>
        <dbReference type="Proteomes" id="UP000410984"/>
    </source>
</evidence>
<comment type="subcellular location">
    <subcellularLocation>
        <location evidence="1 13">Cytoplasm</location>
    </subcellularLocation>
</comment>
<reference evidence="14 15" key="1">
    <citation type="submission" date="2019-06" db="EMBL/GenBank/DDBJ databases">
        <authorList>
            <person name="Rodrigo-Torres L."/>
            <person name="Arahal R. D."/>
            <person name="Lucena T."/>
        </authorList>
    </citation>
    <scope>NUCLEOTIDE SEQUENCE [LARGE SCALE GENOMIC DNA]</scope>
    <source>
        <strain evidence="14 15">SB0023/3</strain>
    </source>
</reference>
<dbReference type="Gene3D" id="3.30.1300.10">
    <property type="entry name" value="Pantoate-beta-alanine ligase, C-terminal domain"/>
    <property type="match status" value="1"/>
</dbReference>
<dbReference type="EC" id="6.3.2.1" evidence="4 13"/>
<name>A0A509EAQ0_9HYPH</name>
<dbReference type="NCBIfam" id="TIGR00018">
    <property type="entry name" value="panC"/>
    <property type="match status" value="1"/>
</dbReference>
<gene>
    <name evidence="13 14" type="primary">panC</name>
    <name evidence="14" type="ORF">MET9862_01865</name>
</gene>
<keyword evidence="10 13" id="KW-0067">ATP-binding</keyword>
<feature type="binding site" evidence="13">
    <location>
        <begin position="192"/>
        <end position="195"/>
    </location>
    <ligand>
        <name>ATP</name>
        <dbReference type="ChEBI" id="CHEBI:30616"/>
    </ligand>
</feature>
<feature type="binding site" evidence="13">
    <location>
        <position position="184"/>
    </location>
    <ligand>
        <name>ATP</name>
        <dbReference type="ChEBI" id="CHEBI:30616"/>
    </ligand>
</feature>
<keyword evidence="15" id="KW-1185">Reference proteome</keyword>
<feature type="binding site" evidence="13">
    <location>
        <begin position="39"/>
        <end position="46"/>
    </location>
    <ligand>
        <name>ATP</name>
        <dbReference type="ChEBI" id="CHEBI:30616"/>
    </ligand>
</feature>
<comment type="function">
    <text evidence="12 13">Catalyzes the condensation of pantoate with beta-alanine in an ATP-dependent reaction via a pantoyl-adenylate intermediate.</text>
</comment>
<evidence type="ECO:0000256" key="10">
    <source>
        <dbReference type="ARBA" id="ARBA00022840"/>
    </source>
</evidence>
<feature type="binding site" evidence="13">
    <location>
        <position position="161"/>
    </location>
    <ligand>
        <name>(R)-pantoate</name>
        <dbReference type="ChEBI" id="CHEBI:15980"/>
    </ligand>
</feature>
<sequence>MSSAQPSSSSQRISDLAEMRARVAAWREAGERVALVPTMGALHEGHLALVAEARRIGRAVVSIFVNPTQFGPNEDFARYPRDVESDLRRLREAGADAAWTPEVATMYPPGFATRIEVSGLTEGLCGAFRPGHFSGVATVVTKLLGQVRPDVALFGEKDYQQLQVVRRAVADLDLAVEIRGVPTLREADGLARSSRNRYLEPDERALAPNLYAVLNAVAAACRTGAATAPAIAEGIATLQEAGFQVQYLAVCDAVTLAPLERVAGPARVLAAAYLGRTRLIDNVAV</sequence>
<evidence type="ECO:0000256" key="9">
    <source>
        <dbReference type="ARBA" id="ARBA00022741"/>
    </source>
</evidence>
<dbReference type="AlphaFoldDB" id="A0A509EAQ0"/>
<dbReference type="Gene3D" id="3.40.50.620">
    <property type="entry name" value="HUPs"/>
    <property type="match status" value="1"/>
</dbReference>
<comment type="pathway">
    <text evidence="2 13">Cofactor biosynthesis; (R)-pantothenate biosynthesis; (R)-pantothenate from (R)-pantoate and beta-alanine: step 1/1.</text>
</comment>
<evidence type="ECO:0000256" key="5">
    <source>
        <dbReference type="ARBA" id="ARBA00014155"/>
    </source>
</evidence>
<comment type="catalytic activity">
    <reaction evidence="11 13">
        <text>(R)-pantoate + beta-alanine + ATP = (R)-pantothenate + AMP + diphosphate + H(+)</text>
        <dbReference type="Rhea" id="RHEA:10912"/>
        <dbReference type="ChEBI" id="CHEBI:15378"/>
        <dbReference type="ChEBI" id="CHEBI:15980"/>
        <dbReference type="ChEBI" id="CHEBI:29032"/>
        <dbReference type="ChEBI" id="CHEBI:30616"/>
        <dbReference type="ChEBI" id="CHEBI:33019"/>
        <dbReference type="ChEBI" id="CHEBI:57966"/>
        <dbReference type="ChEBI" id="CHEBI:456215"/>
        <dbReference type="EC" id="6.3.2.1"/>
    </reaction>
</comment>
<comment type="subunit">
    <text evidence="13">Homodimer.</text>
</comment>
<dbReference type="SUPFAM" id="SSF52374">
    <property type="entry name" value="Nucleotidylyl transferase"/>
    <property type="match status" value="1"/>
</dbReference>
<accession>A0A509EAQ0</accession>
<dbReference type="HAMAP" id="MF_00158">
    <property type="entry name" value="PanC"/>
    <property type="match status" value="1"/>
</dbReference>
<proteinExistence type="inferred from homology"/>
<evidence type="ECO:0000256" key="1">
    <source>
        <dbReference type="ARBA" id="ARBA00004496"/>
    </source>
</evidence>
<evidence type="ECO:0000256" key="4">
    <source>
        <dbReference type="ARBA" id="ARBA00012219"/>
    </source>
</evidence>
<evidence type="ECO:0000313" key="14">
    <source>
        <dbReference type="EMBL" id="VUD71287.1"/>
    </source>
</evidence>
<feature type="binding site" evidence="13">
    <location>
        <position position="69"/>
    </location>
    <ligand>
        <name>beta-alanine</name>
        <dbReference type="ChEBI" id="CHEBI:57966"/>
    </ligand>
</feature>
<evidence type="ECO:0000256" key="3">
    <source>
        <dbReference type="ARBA" id="ARBA00009256"/>
    </source>
</evidence>
<dbReference type="FunFam" id="3.40.50.620:FF:000114">
    <property type="entry name" value="Pantothenate synthetase"/>
    <property type="match status" value="1"/>
</dbReference>
<keyword evidence="6 13" id="KW-0963">Cytoplasm</keyword>